<evidence type="ECO:0000256" key="1">
    <source>
        <dbReference type="SAM" id="Phobius"/>
    </source>
</evidence>
<evidence type="ECO:0000313" key="5">
    <source>
        <dbReference type="Proteomes" id="UP001431572"/>
    </source>
</evidence>
<keyword evidence="1" id="KW-1133">Transmembrane helix</keyword>
<dbReference type="AlphaFoldDB" id="A0A8T7M924"/>
<reference evidence="3" key="2">
    <citation type="journal article" date="2024" name="Nature">
        <title>Anoxygenic phototroph of the Chloroflexota uses a type I reaction centre.</title>
        <authorList>
            <person name="Tsuji J.M."/>
            <person name="Shaw N.A."/>
            <person name="Nagashima S."/>
            <person name="Venkiteswaran J.J."/>
            <person name="Schiff S.L."/>
            <person name="Watanabe T."/>
            <person name="Fukui M."/>
            <person name="Hanada S."/>
            <person name="Tank M."/>
            <person name="Neufeld J.D."/>
        </authorList>
    </citation>
    <scope>NUCLEOTIDE SEQUENCE</scope>
    <source>
        <strain evidence="3">L227-S17</strain>
    </source>
</reference>
<gene>
    <name evidence="2" type="ORF">HXX08_22635</name>
    <name evidence="3" type="ORF">OZ401_004211</name>
</gene>
<proteinExistence type="predicted"/>
<keyword evidence="1" id="KW-0812">Transmembrane</keyword>
<reference evidence="2 4" key="1">
    <citation type="submission" date="2020-06" db="EMBL/GenBank/DDBJ databases">
        <title>Anoxygenic phototrophic Chloroflexota member uses a Type I reaction center.</title>
        <authorList>
            <person name="Tsuji J.M."/>
            <person name="Shaw N.A."/>
            <person name="Nagashima S."/>
            <person name="Venkiteswaran J."/>
            <person name="Schiff S.L."/>
            <person name="Hanada S."/>
            <person name="Tank M."/>
            <person name="Neufeld J.D."/>
        </authorList>
    </citation>
    <scope>NUCLEOTIDE SEQUENCE [LARGE SCALE GENOMIC DNA]</scope>
    <source>
        <strain evidence="2">L227-S17</strain>
    </source>
</reference>
<dbReference type="EMBL" id="CP128400">
    <property type="protein sequence ID" value="WJW68597.1"/>
    <property type="molecule type" value="Genomic_DNA"/>
</dbReference>
<protein>
    <submittedName>
        <fullName evidence="2">Uncharacterized protein</fullName>
    </submittedName>
</protein>
<dbReference type="EMBL" id="JACATZ010000003">
    <property type="protein sequence ID" value="NWJ48667.1"/>
    <property type="molecule type" value="Genomic_DNA"/>
</dbReference>
<dbReference type="Proteomes" id="UP001431572">
    <property type="component" value="Chromosome 2"/>
</dbReference>
<evidence type="ECO:0000313" key="3">
    <source>
        <dbReference type="EMBL" id="WJW68597.1"/>
    </source>
</evidence>
<keyword evidence="5" id="KW-1185">Reference proteome</keyword>
<accession>A0A8T7M924</accession>
<organism evidence="2 4">
    <name type="scientific">Candidatus Chlorohelix allophototropha</name>
    <dbReference type="NCBI Taxonomy" id="3003348"/>
    <lineage>
        <taxon>Bacteria</taxon>
        <taxon>Bacillati</taxon>
        <taxon>Chloroflexota</taxon>
        <taxon>Chloroflexia</taxon>
        <taxon>Candidatus Chloroheliales</taxon>
        <taxon>Candidatus Chloroheliaceae</taxon>
        <taxon>Candidatus Chlorohelix</taxon>
    </lineage>
</organism>
<evidence type="ECO:0000313" key="4">
    <source>
        <dbReference type="Proteomes" id="UP000521676"/>
    </source>
</evidence>
<name>A0A8T7M924_9CHLR</name>
<keyword evidence="1" id="KW-0472">Membrane</keyword>
<evidence type="ECO:0000313" key="2">
    <source>
        <dbReference type="EMBL" id="NWJ48667.1"/>
    </source>
</evidence>
<feature type="transmembrane region" description="Helical" evidence="1">
    <location>
        <begin position="12"/>
        <end position="28"/>
    </location>
</feature>
<dbReference type="PROSITE" id="PS51257">
    <property type="entry name" value="PROKAR_LIPOPROTEIN"/>
    <property type="match status" value="1"/>
</dbReference>
<sequence>MSTIRTRLKRGVGFGLMLAGAILALIFAGAGCPIPVFAGFGLAVIGTLLSFL</sequence>
<dbReference type="RefSeq" id="WP_341470502.1">
    <property type="nucleotide sequence ID" value="NZ_CP128400.1"/>
</dbReference>
<dbReference type="Proteomes" id="UP000521676">
    <property type="component" value="Unassembled WGS sequence"/>
</dbReference>